<dbReference type="AlphaFoldDB" id="A0A0D2MS06"/>
<name>A0A0D2MS06_HYPSF</name>
<accession>A0A0D2MS06</accession>
<sequence>MPWRWGDRPRARIGADCDAIEKHWGPRAARPGPCACAGWVGGLWPARIVLRCAGLDVGVLAAVRFVALRRKGATALSNNQRPPNAAERTTGTTRRARPRARRRRATPRSQPRRRVLTTHSPTMQIPVILRAACSPSLEARTHTPLRSAVRTLNVTASHARTFLISYPVAVALPHVQLYRHAI</sequence>
<proteinExistence type="predicted"/>
<dbReference type="EMBL" id="KN817526">
    <property type="protein sequence ID" value="KJA26763.1"/>
    <property type="molecule type" value="Genomic_DNA"/>
</dbReference>
<gene>
    <name evidence="2" type="ORF">HYPSUDRAFT_198571</name>
</gene>
<feature type="region of interest" description="Disordered" evidence="1">
    <location>
        <begin position="75"/>
        <end position="116"/>
    </location>
</feature>
<reference evidence="3" key="1">
    <citation type="submission" date="2014-04" db="EMBL/GenBank/DDBJ databases">
        <title>Evolutionary Origins and Diversification of the Mycorrhizal Mutualists.</title>
        <authorList>
            <consortium name="DOE Joint Genome Institute"/>
            <consortium name="Mycorrhizal Genomics Consortium"/>
            <person name="Kohler A."/>
            <person name="Kuo A."/>
            <person name="Nagy L.G."/>
            <person name="Floudas D."/>
            <person name="Copeland A."/>
            <person name="Barry K.W."/>
            <person name="Cichocki N."/>
            <person name="Veneault-Fourrey C."/>
            <person name="LaButti K."/>
            <person name="Lindquist E.A."/>
            <person name="Lipzen A."/>
            <person name="Lundell T."/>
            <person name="Morin E."/>
            <person name="Murat C."/>
            <person name="Riley R."/>
            <person name="Ohm R."/>
            <person name="Sun H."/>
            <person name="Tunlid A."/>
            <person name="Henrissat B."/>
            <person name="Grigoriev I.V."/>
            <person name="Hibbett D.S."/>
            <person name="Martin F."/>
        </authorList>
    </citation>
    <scope>NUCLEOTIDE SEQUENCE [LARGE SCALE GENOMIC DNA]</scope>
    <source>
        <strain evidence="3">FD-334 SS-4</strain>
    </source>
</reference>
<organism evidence="2 3">
    <name type="scientific">Hypholoma sublateritium (strain FD-334 SS-4)</name>
    <dbReference type="NCBI Taxonomy" id="945553"/>
    <lineage>
        <taxon>Eukaryota</taxon>
        <taxon>Fungi</taxon>
        <taxon>Dikarya</taxon>
        <taxon>Basidiomycota</taxon>
        <taxon>Agaricomycotina</taxon>
        <taxon>Agaricomycetes</taxon>
        <taxon>Agaricomycetidae</taxon>
        <taxon>Agaricales</taxon>
        <taxon>Agaricineae</taxon>
        <taxon>Strophariaceae</taxon>
        <taxon>Hypholoma</taxon>
    </lineage>
</organism>
<dbReference type="Proteomes" id="UP000054270">
    <property type="component" value="Unassembled WGS sequence"/>
</dbReference>
<keyword evidence="3" id="KW-1185">Reference proteome</keyword>
<feature type="compositionally biased region" description="Basic residues" evidence="1">
    <location>
        <begin position="94"/>
        <end position="116"/>
    </location>
</feature>
<evidence type="ECO:0000256" key="1">
    <source>
        <dbReference type="SAM" id="MobiDB-lite"/>
    </source>
</evidence>
<protein>
    <submittedName>
        <fullName evidence="2">Uncharacterized protein</fullName>
    </submittedName>
</protein>
<evidence type="ECO:0000313" key="2">
    <source>
        <dbReference type="EMBL" id="KJA26763.1"/>
    </source>
</evidence>
<evidence type="ECO:0000313" key="3">
    <source>
        <dbReference type="Proteomes" id="UP000054270"/>
    </source>
</evidence>